<dbReference type="HOGENOM" id="CLU_157110_0_0_9"/>
<dbReference type="Proteomes" id="UP000013041">
    <property type="component" value="Unassembled WGS sequence"/>
</dbReference>
<sequence>MPNKTITIEFPEEKLNVLLFFLNREQQSLESLMEEQLDKLYNRTVPKPTRDFIQYQMTGEVAPDTEEVQEPLQGTAGSEKEIKKETKRSKKQDRQNGQADTQKPDTSKQVDQTENEPEEESAGMQMGM</sequence>
<evidence type="ECO:0000256" key="1">
    <source>
        <dbReference type="SAM" id="MobiDB-lite"/>
    </source>
</evidence>
<dbReference type="EMBL" id="AGYG01000009">
    <property type="protein sequence ID" value="ENZ41875.1"/>
    <property type="molecule type" value="Genomic_DNA"/>
</dbReference>
<proteinExistence type="predicted"/>
<evidence type="ECO:0000313" key="2">
    <source>
        <dbReference type="EMBL" id="ENZ41875.1"/>
    </source>
</evidence>
<comment type="caution">
    <text evidence="2">The sequence shown here is derived from an EMBL/GenBank/DDBJ whole genome shotgun (WGS) entry which is preliminary data.</text>
</comment>
<accession>N9ZPS6</accession>
<gene>
    <name evidence="2" type="ORF">HMPREF1097_01251</name>
</gene>
<protein>
    <submittedName>
        <fullName evidence="2">Uncharacterized protein</fullName>
    </submittedName>
</protein>
<name>N9ZPS6_9FIRM</name>
<dbReference type="PATRIC" id="fig|997897.5.peg.1332"/>
<dbReference type="RefSeq" id="WP_002571522.1">
    <property type="nucleotide sequence ID" value="NZ_KB851149.1"/>
</dbReference>
<dbReference type="AlphaFoldDB" id="N9ZPS6"/>
<dbReference type="InterPro" id="IPR046085">
    <property type="entry name" value="DUF6103"/>
</dbReference>
<organism evidence="2 3">
    <name type="scientific">Enterocloster bolteae 90B8</name>
    <dbReference type="NCBI Taxonomy" id="997897"/>
    <lineage>
        <taxon>Bacteria</taxon>
        <taxon>Bacillati</taxon>
        <taxon>Bacillota</taxon>
        <taxon>Clostridia</taxon>
        <taxon>Lachnospirales</taxon>
        <taxon>Lachnospiraceae</taxon>
        <taxon>Enterocloster</taxon>
    </lineage>
</organism>
<dbReference type="Pfam" id="PF19598">
    <property type="entry name" value="DUF6103"/>
    <property type="match status" value="1"/>
</dbReference>
<feature type="region of interest" description="Disordered" evidence="1">
    <location>
        <begin position="56"/>
        <end position="128"/>
    </location>
</feature>
<reference evidence="2 3" key="1">
    <citation type="submission" date="2013-01" db="EMBL/GenBank/DDBJ databases">
        <title>The Genome Sequence of Clostridium bolteae 90B8.</title>
        <authorList>
            <consortium name="The Broad Institute Genome Sequencing Platform"/>
            <person name="Earl A."/>
            <person name="Ward D."/>
            <person name="Feldgarden M."/>
            <person name="Gevers D."/>
            <person name="Courvalin P."/>
            <person name="Lambert T."/>
            <person name="Walker B."/>
            <person name="Young S.K."/>
            <person name="Zeng Q."/>
            <person name="Gargeya S."/>
            <person name="Fitzgerald M."/>
            <person name="Haas B."/>
            <person name="Abouelleil A."/>
            <person name="Alvarado L."/>
            <person name="Arachchi H.M."/>
            <person name="Berlin A.M."/>
            <person name="Chapman S.B."/>
            <person name="Dewar J."/>
            <person name="Goldberg J."/>
            <person name="Griggs A."/>
            <person name="Gujja S."/>
            <person name="Hansen M."/>
            <person name="Howarth C."/>
            <person name="Imamovic A."/>
            <person name="Larimer J."/>
            <person name="McCowan C."/>
            <person name="Murphy C."/>
            <person name="Neiman D."/>
            <person name="Pearson M."/>
            <person name="Priest M."/>
            <person name="Roberts A."/>
            <person name="Saif S."/>
            <person name="Shea T."/>
            <person name="Sisk P."/>
            <person name="Sykes S."/>
            <person name="Wortman J."/>
            <person name="Nusbaum C."/>
            <person name="Birren B."/>
        </authorList>
    </citation>
    <scope>NUCLEOTIDE SEQUENCE [LARGE SCALE GENOMIC DNA]</scope>
    <source>
        <strain evidence="2 3">90B8</strain>
    </source>
</reference>
<evidence type="ECO:0000313" key="3">
    <source>
        <dbReference type="Proteomes" id="UP000013041"/>
    </source>
</evidence>